<dbReference type="Pfam" id="PF13349">
    <property type="entry name" value="DUF4097"/>
    <property type="match status" value="1"/>
</dbReference>
<dbReference type="InterPro" id="IPR025164">
    <property type="entry name" value="Toastrack_DUF4097"/>
</dbReference>
<dbReference type="EMBL" id="QDEB01110330">
    <property type="protein sequence ID" value="RZB58828.1"/>
    <property type="molecule type" value="Genomic_DNA"/>
</dbReference>
<feature type="non-terminal residue" evidence="2">
    <location>
        <position position="1"/>
    </location>
</feature>
<protein>
    <submittedName>
        <fullName evidence="2">Protein FAM185A</fullName>
    </submittedName>
</protein>
<dbReference type="PANTHER" id="PTHR34094:SF1">
    <property type="entry name" value="PROTEIN FAM185A"/>
    <property type="match status" value="1"/>
</dbReference>
<dbReference type="OrthoDB" id="5984441at2759"/>
<proteinExistence type="predicted"/>
<dbReference type="STRING" id="1661398.A0A482VDM7"/>
<feature type="domain" description="DUF4097" evidence="1">
    <location>
        <begin position="115"/>
        <end position="263"/>
    </location>
</feature>
<evidence type="ECO:0000313" key="3">
    <source>
        <dbReference type="Proteomes" id="UP000292052"/>
    </source>
</evidence>
<sequence>NLSTRLIRRYCTGVIKEQLKVQTFCDIHVNVPYNVVIKPLDVHKHHDKLDIELVGVDNARRSVKHVQDGNSIKIFAGNQNFDHSITCNIKVPIKASQFYEPCHRIAKFKIIFTDLNITTQGNISTGFFNGSKLILQSTKGSIFVDKYQGDQIELSTETGNIVLKGAVVAADIKAKVSENGSIRTKRLQGLSAHLSTNQGNISVDASYCDSSTFETKSGILDLQNIHKSNKIIVGKGNLNLNGLDGELEAELLDACADIQISRVLGDSKIVVEDGDLILRLSEGCQEDTMFEIVSKSHVLDQTVKSIPSKSDGTLYLTPTAEQHKQVFVKCGGSVRIQSASWMNMLKLNVKK</sequence>
<dbReference type="Proteomes" id="UP000292052">
    <property type="component" value="Unassembled WGS sequence"/>
</dbReference>
<accession>A0A482VDM7</accession>
<gene>
    <name evidence="2" type="ORF">BDFB_005267</name>
</gene>
<reference evidence="2 3" key="1">
    <citation type="submission" date="2017-03" db="EMBL/GenBank/DDBJ databases">
        <title>Genome of the blue death feigning beetle - Asbolus verrucosus.</title>
        <authorList>
            <person name="Rider S.D."/>
        </authorList>
    </citation>
    <scope>NUCLEOTIDE SEQUENCE [LARGE SCALE GENOMIC DNA]</scope>
    <source>
        <strain evidence="2">Butters</strain>
        <tissue evidence="2">Head and leg muscle</tissue>
    </source>
</reference>
<comment type="caution">
    <text evidence="2">The sequence shown here is derived from an EMBL/GenBank/DDBJ whole genome shotgun (WGS) entry which is preliminary data.</text>
</comment>
<dbReference type="AlphaFoldDB" id="A0A482VDM7"/>
<keyword evidence="3" id="KW-1185">Reference proteome</keyword>
<dbReference type="Gene3D" id="2.160.20.120">
    <property type="match status" value="1"/>
</dbReference>
<organism evidence="2 3">
    <name type="scientific">Asbolus verrucosus</name>
    <name type="common">Desert ironclad beetle</name>
    <dbReference type="NCBI Taxonomy" id="1661398"/>
    <lineage>
        <taxon>Eukaryota</taxon>
        <taxon>Metazoa</taxon>
        <taxon>Ecdysozoa</taxon>
        <taxon>Arthropoda</taxon>
        <taxon>Hexapoda</taxon>
        <taxon>Insecta</taxon>
        <taxon>Pterygota</taxon>
        <taxon>Neoptera</taxon>
        <taxon>Endopterygota</taxon>
        <taxon>Coleoptera</taxon>
        <taxon>Polyphaga</taxon>
        <taxon>Cucujiformia</taxon>
        <taxon>Tenebrionidae</taxon>
        <taxon>Pimeliinae</taxon>
        <taxon>Asbolus</taxon>
    </lineage>
</organism>
<name>A0A482VDM7_ASBVE</name>
<dbReference type="PANTHER" id="PTHR34094">
    <property type="match status" value="1"/>
</dbReference>
<evidence type="ECO:0000259" key="1">
    <source>
        <dbReference type="Pfam" id="PF13349"/>
    </source>
</evidence>
<evidence type="ECO:0000313" key="2">
    <source>
        <dbReference type="EMBL" id="RZB58828.1"/>
    </source>
</evidence>